<name>A0AAV3R163_LITER</name>
<evidence type="ECO:0000313" key="1">
    <source>
        <dbReference type="EMBL" id="GAA0168633.1"/>
    </source>
</evidence>
<reference evidence="1 2" key="1">
    <citation type="submission" date="2024-01" db="EMBL/GenBank/DDBJ databases">
        <title>The complete chloroplast genome sequence of Lithospermum erythrorhizon: insights into the phylogenetic relationship among Boraginaceae species and the maternal lineages of purple gromwells.</title>
        <authorList>
            <person name="Okada T."/>
            <person name="Watanabe K."/>
        </authorList>
    </citation>
    <scope>NUCLEOTIDE SEQUENCE [LARGE SCALE GENOMIC DNA]</scope>
</reference>
<dbReference type="AlphaFoldDB" id="A0AAV3R163"/>
<gene>
    <name evidence="1" type="ORF">LIER_23306</name>
</gene>
<proteinExistence type="predicted"/>
<dbReference type="EMBL" id="BAABME010006534">
    <property type="protein sequence ID" value="GAA0168633.1"/>
    <property type="molecule type" value="Genomic_DNA"/>
</dbReference>
<protein>
    <submittedName>
        <fullName evidence="1">Uncharacterized protein</fullName>
    </submittedName>
</protein>
<accession>A0AAV3R163</accession>
<sequence length="111" mass="12450">MGETIRRDPGTKVMEGIYSSKLSLLNWKRHKLGHVHNSINSKQHQLDALQQGFPIDINQLDTRTFSREIVARLDVLFTEEGVKKCLFSMAGTKAPGPDAMSAISSNITRIR</sequence>
<organism evidence="1 2">
    <name type="scientific">Lithospermum erythrorhizon</name>
    <name type="common">Purple gromwell</name>
    <name type="synonym">Lithospermum officinale var. erythrorhizon</name>
    <dbReference type="NCBI Taxonomy" id="34254"/>
    <lineage>
        <taxon>Eukaryota</taxon>
        <taxon>Viridiplantae</taxon>
        <taxon>Streptophyta</taxon>
        <taxon>Embryophyta</taxon>
        <taxon>Tracheophyta</taxon>
        <taxon>Spermatophyta</taxon>
        <taxon>Magnoliopsida</taxon>
        <taxon>eudicotyledons</taxon>
        <taxon>Gunneridae</taxon>
        <taxon>Pentapetalae</taxon>
        <taxon>asterids</taxon>
        <taxon>lamiids</taxon>
        <taxon>Boraginales</taxon>
        <taxon>Boraginaceae</taxon>
        <taxon>Boraginoideae</taxon>
        <taxon>Lithospermeae</taxon>
        <taxon>Lithospermum</taxon>
    </lineage>
</organism>
<keyword evidence="2" id="KW-1185">Reference proteome</keyword>
<comment type="caution">
    <text evidence="1">The sequence shown here is derived from an EMBL/GenBank/DDBJ whole genome shotgun (WGS) entry which is preliminary data.</text>
</comment>
<dbReference type="Proteomes" id="UP001454036">
    <property type="component" value="Unassembled WGS sequence"/>
</dbReference>
<evidence type="ECO:0000313" key="2">
    <source>
        <dbReference type="Proteomes" id="UP001454036"/>
    </source>
</evidence>